<dbReference type="AlphaFoldDB" id="A0A4Q2M6Q8"/>
<protein>
    <submittedName>
        <fullName evidence="3 4">SAM-dependent methyltransferase</fullName>
    </submittedName>
</protein>
<dbReference type="SUPFAM" id="SSF53335">
    <property type="entry name" value="S-adenosyl-L-methionine-dependent methyltransferases"/>
    <property type="match status" value="1"/>
</dbReference>
<dbReference type="Pfam" id="PF13649">
    <property type="entry name" value="Methyltransf_25"/>
    <property type="match status" value="1"/>
</dbReference>
<dbReference type="Proteomes" id="UP000581087">
    <property type="component" value="Unassembled WGS sequence"/>
</dbReference>
<dbReference type="Gene3D" id="3.40.50.150">
    <property type="entry name" value="Vaccinia Virus protein VP39"/>
    <property type="match status" value="1"/>
</dbReference>
<dbReference type="InterPro" id="IPR041698">
    <property type="entry name" value="Methyltransf_25"/>
</dbReference>
<dbReference type="OrthoDB" id="9786503at2"/>
<evidence type="ECO:0000313" key="5">
    <source>
        <dbReference type="Proteomes" id="UP000292686"/>
    </source>
</evidence>
<comment type="caution">
    <text evidence="4">The sequence shown here is derived from an EMBL/GenBank/DDBJ whole genome shotgun (WGS) entry which is preliminary data.</text>
</comment>
<keyword evidence="4" id="KW-0489">Methyltransferase</keyword>
<keyword evidence="1 4" id="KW-0808">Transferase</keyword>
<dbReference type="PANTHER" id="PTHR43861">
    <property type="entry name" value="TRANS-ACONITATE 2-METHYLTRANSFERASE-RELATED"/>
    <property type="match status" value="1"/>
</dbReference>
<dbReference type="GO" id="GO:0032259">
    <property type="term" value="P:methylation"/>
    <property type="evidence" value="ECO:0007669"/>
    <property type="project" value="UniProtKB-KW"/>
</dbReference>
<gene>
    <name evidence="3" type="ORF">BJ972_002699</name>
    <name evidence="4" type="ORF">ESP50_00270</name>
</gene>
<dbReference type="InterPro" id="IPR029063">
    <property type="entry name" value="SAM-dependent_MTases_sf"/>
</dbReference>
<keyword evidence="5" id="KW-1185">Reference proteome</keyword>
<dbReference type="EMBL" id="JACCBI010000001">
    <property type="protein sequence ID" value="NYD68180.1"/>
    <property type="molecule type" value="Genomic_DNA"/>
</dbReference>
<dbReference type="Proteomes" id="UP000292686">
    <property type="component" value="Unassembled WGS sequence"/>
</dbReference>
<evidence type="ECO:0000259" key="2">
    <source>
        <dbReference type="Pfam" id="PF13649"/>
    </source>
</evidence>
<evidence type="ECO:0000313" key="3">
    <source>
        <dbReference type="EMBL" id="NYD68180.1"/>
    </source>
</evidence>
<proteinExistence type="predicted"/>
<evidence type="ECO:0000313" key="6">
    <source>
        <dbReference type="Proteomes" id="UP000581087"/>
    </source>
</evidence>
<name>A0A4Q2M6Q8_9MICO</name>
<evidence type="ECO:0000313" key="4">
    <source>
        <dbReference type="EMBL" id="RXZ87679.1"/>
    </source>
</evidence>
<evidence type="ECO:0000256" key="1">
    <source>
        <dbReference type="ARBA" id="ARBA00022679"/>
    </source>
</evidence>
<dbReference type="GO" id="GO:0008168">
    <property type="term" value="F:methyltransferase activity"/>
    <property type="evidence" value="ECO:0007669"/>
    <property type="project" value="UniProtKB-KW"/>
</dbReference>
<dbReference type="RefSeq" id="WP_129171944.1">
    <property type="nucleotide sequence ID" value="NZ_JACCBI010000001.1"/>
</dbReference>
<organism evidence="4 5">
    <name type="scientific">Agromyces atrinae</name>
    <dbReference type="NCBI Taxonomy" id="592376"/>
    <lineage>
        <taxon>Bacteria</taxon>
        <taxon>Bacillati</taxon>
        <taxon>Actinomycetota</taxon>
        <taxon>Actinomycetes</taxon>
        <taxon>Micrococcales</taxon>
        <taxon>Microbacteriaceae</taxon>
        <taxon>Agromyces</taxon>
    </lineage>
</organism>
<sequence>MTTEGPTAAEYWENRYREGGRSWSGDVNAALAREVDGLAPGTALDLGSGEGGDALWLARHGWRVTAVDISPTALAVGAAAQLPGDDITWVAADLSDWQPPTSYDLVSSCFLHSLVELPRERILRRAATAVAPGGTLVIVGHFGVPHWATPAEHAHAHDALPGPDEMRAALFADNPDLIEAEWEVVTSALIERPFTAPDGSAGTISDSVLRMRRLA</sequence>
<dbReference type="EMBL" id="SDPM01000001">
    <property type="protein sequence ID" value="RXZ87679.1"/>
    <property type="molecule type" value="Genomic_DNA"/>
</dbReference>
<reference evidence="4 5" key="1">
    <citation type="submission" date="2019-01" db="EMBL/GenBank/DDBJ databases">
        <title>Agromyces.</title>
        <authorList>
            <person name="Li J."/>
        </authorList>
    </citation>
    <scope>NUCLEOTIDE SEQUENCE [LARGE SCALE GENOMIC DNA]</scope>
    <source>
        <strain evidence="4 5">DSM 23870</strain>
    </source>
</reference>
<reference evidence="3 6" key="2">
    <citation type="submission" date="2020-07" db="EMBL/GenBank/DDBJ databases">
        <title>Sequencing the genomes of 1000 actinobacteria strains.</title>
        <authorList>
            <person name="Klenk H.-P."/>
        </authorList>
    </citation>
    <scope>NUCLEOTIDE SEQUENCE [LARGE SCALE GENOMIC DNA]</scope>
    <source>
        <strain evidence="3 6">DSM 23870</strain>
    </source>
</reference>
<dbReference type="PANTHER" id="PTHR43861:SF3">
    <property type="entry name" value="PUTATIVE (AFU_ORTHOLOGUE AFUA_2G14390)-RELATED"/>
    <property type="match status" value="1"/>
</dbReference>
<dbReference type="CDD" id="cd02440">
    <property type="entry name" value="AdoMet_MTases"/>
    <property type="match status" value="1"/>
</dbReference>
<accession>A0A4Q2M6Q8</accession>
<feature type="domain" description="Methyltransferase" evidence="2">
    <location>
        <begin position="44"/>
        <end position="134"/>
    </location>
</feature>